<dbReference type="AlphaFoldDB" id="A0A1W1X8L6"/>
<evidence type="ECO:0000256" key="1">
    <source>
        <dbReference type="SAM" id="SignalP"/>
    </source>
</evidence>
<feature type="chain" id="PRO_5012144952" description="C-type lectin domain-containing protein" evidence="1">
    <location>
        <begin position="31"/>
        <end position="145"/>
    </location>
</feature>
<keyword evidence="3" id="KW-1185">Reference proteome</keyword>
<accession>A0A1W1X8L6</accession>
<evidence type="ECO:0000313" key="2">
    <source>
        <dbReference type="EMBL" id="SMC20213.1"/>
    </source>
</evidence>
<evidence type="ECO:0000313" key="3">
    <source>
        <dbReference type="Proteomes" id="UP000192761"/>
    </source>
</evidence>
<organism evidence="2 3">
    <name type="scientific">Andreprevotia lacus DSM 23236</name>
    <dbReference type="NCBI Taxonomy" id="1121001"/>
    <lineage>
        <taxon>Bacteria</taxon>
        <taxon>Pseudomonadati</taxon>
        <taxon>Pseudomonadota</taxon>
        <taxon>Betaproteobacteria</taxon>
        <taxon>Neisseriales</taxon>
        <taxon>Chitinibacteraceae</taxon>
        <taxon>Andreprevotia</taxon>
    </lineage>
</organism>
<name>A0A1W1X8L6_9NEIS</name>
<dbReference type="Proteomes" id="UP000192761">
    <property type="component" value="Unassembled WGS sequence"/>
</dbReference>
<protein>
    <recommendedName>
        <fullName evidence="4">C-type lectin domain-containing protein</fullName>
    </recommendedName>
</protein>
<evidence type="ECO:0008006" key="4">
    <source>
        <dbReference type="Google" id="ProtNLM"/>
    </source>
</evidence>
<dbReference type="EMBL" id="FWXD01000004">
    <property type="protein sequence ID" value="SMC20213.1"/>
    <property type="molecule type" value="Genomic_DNA"/>
</dbReference>
<feature type="signal peptide" evidence="1">
    <location>
        <begin position="1"/>
        <end position="30"/>
    </location>
</feature>
<keyword evidence="1" id="KW-0732">Signal</keyword>
<reference evidence="2 3" key="1">
    <citation type="submission" date="2017-04" db="EMBL/GenBank/DDBJ databases">
        <authorList>
            <person name="Afonso C.L."/>
            <person name="Miller P.J."/>
            <person name="Scott M.A."/>
            <person name="Spackman E."/>
            <person name="Goraichik I."/>
            <person name="Dimitrov K.M."/>
            <person name="Suarez D.L."/>
            <person name="Swayne D.E."/>
        </authorList>
    </citation>
    <scope>NUCLEOTIDE SEQUENCE [LARGE SCALE GENOMIC DNA]</scope>
    <source>
        <strain evidence="2 3">DSM 23236</strain>
    </source>
</reference>
<gene>
    <name evidence="2" type="ORF">SAMN02745857_00864</name>
</gene>
<sequence length="145" mass="16245">MAHDGAMPTLPRLTALLLCCALSLSLAADAPLNLRLQGGGRACSGGLFVRDRTLEWHSSFSTCRSTPYRVLARTPVESKAHYVLALQRPSAHCFYRLIELEQVGEFQWNATGYQHYADYEHRDDPAWLQGDPDGRNTLSCPMHTR</sequence>
<proteinExistence type="predicted"/>